<dbReference type="InterPro" id="IPR008753">
    <property type="entry name" value="Peptidase_M13_N"/>
</dbReference>
<dbReference type="InterPro" id="IPR000718">
    <property type="entry name" value="Peptidase_M13"/>
</dbReference>
<evidence type="ECO:0000256" key="5">
    <source>
        <dbReference type="ARBA" id="ARBA00022801"/>
    </source>
</evidence>
<dbReference type="PANTHER" id="PTHR11733:SF167">
    <property type="entry name" value="FI17812P1-RELATED"/>
    <property type="match status" value="1"/>
</dbReference>
<name>A0ABT8QY58_9BACT</name>
<dbReference type="RefSeq" id="WP_302035574.1">
    <property type="nucleotide sequence ID" value="NZ_JAUKPO010000001.1"/>
</dbReference>
<dbReference type="Gene3D" id="1.10.1380.10">
    <property type="entry name" value="Neutral endopeptidase , domain2"/>
    <property type="match status" value="1"/>
</dbReference>
<dbReference type="EMBL" id="JAUKPO010000001">
    <property type="protein sequence ID" value="MDO1444772.1"/>
    <property type="molecule type" value="Genomic_DNA"/>
</dbReference>
<dbReference type="GO" id="GO:0016787">
    <property type="term" value="F:hydrolase activity"/>
    <property type="evidence" value="ECO:0007669"/>
    <property type="project" value="UniProtKB-KW"/>
</dbReference>
<dbReference type="Pfam" id="PF05649">
    <property type="entry name" value="Peptidase_M13_N"/>
    <property type="match status" value="1"/>
</dbReference>
<dbReference type="InterPro" id="IPR018497">
    <property type="entry name" value="Peptidase_M13_C"/>
</dbReference>
<sequence length="690" mass="77806">MISISSCPKMLALAASVWLMASCTSQNVQETTQPGNKTDQPLTSGITIQNMDTLVKPGDNFTAYVNGNWVKNTEIPADKAAFGAFHMLNDKAQDDVKAIIEASASGTFADGSDEQKVGDFYEAYMNLQRRDSIGLAPLAPELKKIADIATYTDLATYFAYANKMGNMVPFNIGVETDFKDPKQYMLYTWQGGLGLPDREYYFLKDAKSTDIRNKYVAHIENMLKLSGIENGKEKAKKIMALETQLASKHMKKEQTRDMVAIYNKYAVKDLTQLMPDFAWQPLLKEAGVEKKDSIVITQVDYTKSLNAIIKNTPLDTWKTYLQWSLIHGSASYLTTALDQENFEFYNKTLYGVKEQRPQWRRAVDVVNNNLGEMVGKVYVKKHFPPQAKERMLTLVDNLLKAYESSIKELEWMSEDTKKQALDKLSKFTPKIGYPDKWRDYSDLKVAKGDLYGNMKRSTLFEYNRNINKLGKPVDRDEWGMTPQTVNAYYNPPLNEIVFPAAILQPPFFDLNAEDAVNYGGIGGVIGHEIGHGFDDQGSTFDGDGVLRNWWTEKDGQEFKTRTSALVSQYNNFKVFDDLNVNGEFTLGENIGDLGGLSIALKAYNASLNGKPAPVLDGFTGNQRVFIGWAQAWLNKSRDEALRNQINTDPHSPAKFRVNGVVRNIPEFYTAFNVQPSDSLYLAPEQRVKIW</sequence>
<keyword evidence="4" id="KW-0479">Metal-binding</keyword>
<accession>A0ABT8QY58</accession>
<keyword evidence="12" id="KW-1185">Reference proteome</keyword>
<dbReference type="Gene3D" id="3.40.390.10">
    <property type="entry name" value="Collagenase (Catalytic Domain)"/>
    <property type="match status" value="1"/>
</dbReference>
<evidence type="ECO:0000256" key="7">
    <source>
        <dbReference type="ARBA" id="ARBA00023049"/>
    </source>
</evidence>
<dbReference type="PROSITE" id="PS51885">
    <property type="entry name" value="NEPRILYSIN"/>
    <property type="match status" value="1"/>
</dbReference>
<dbReference type="Proteomes" id="UP001168528">
    <property type="component" value="Unassembled WGS sequence"/>
</dbReference>
<dbReference type="InterPro" id="IPR024079">
    <property type="entry name" value="MetalloPept_cat_dom_sf"/>
</dbReference>
<reference evidence="11" key="1">
    <citation type="submission" date="2023-07" db="EMBL/GenBank/DDBJ databases">
        <title>The genome sequence of Rhodocytophaga aerolata KACC 12507.</title>
        <authorList>
            <person name="Zhang X."/>
        </authorList>
    </citation>
    <scope>NUCLEOTIDE SEQUENCE</scope>
    <source>
        <strain evidence="11">KACC 12507</strain>
    </source>
</reference>
<dbReference type="CDD" id="cd08662">
    <property type="entry name" value="M13"/>
    <property type="match status" value="1"/>
</dbReference>
<evidence type="ECO:0000259" key="9">
    <source>
        <dbReference type="Pfam" id="PF01431"/>
    </source>
</evidence>
<comment type="cofactor">
    <cofactor evidence="1">
        <name>Zn(2+)</name>
        <dbReference type="ChEBI" id="CHEBI:29105"/>
    </cofactor>
</comment>
<gene>
    <name evidence="11" type="ORF">Q0590_00845</name>
</gene>
<evidence type="ECO:0000313" key="12">
    <source>
        <dbReference type="Proteomes" id="UP001168528"/>
    </source>
</evidence>
<evidence type="ECO:0000256" key="3">
    <source>
        <dbReference type="ARBA" id="ARBA00022670"/>
    </source>
</evidence>
<evidence type="ECO:0000256" key="2">
    <source>
        <dbReference type="ARBA" id="ARBA00007357"/>
    </source>
</evidence>
<proteinExistence type="inferred from homology"/>
<evidence type="ECO:0000256" key="8">
    <source>
        <dbReference type="SAM" id="SignalP"/>
    </source>
</evidence>
<organism evidence="11 12">
    <name type="scientific">Rhodocytophaga aerolata</name>
    <dbReference type="NCBI Taxonomy" id="455078"/>
    <lineage>
        <taxon>Bacteria</taxon>
        <taxon>Pseudomonadati</taxon>
        <taxon>Bacteroidota</taxon>
        <taxon>Cytophagia</taxon>
        <taxon>Cytophagales</taxon>
        <taxon>Rhodocytophagaceae</taxon>
        <taxon>Rhodocytophaga</taxon>
    </lineage>
</organism>
<keyword evidence="8" id="KW-0732">Signal</keyword>
<feature type="domain" description="Peptidase M13 N-terminal" evidence="10">
    <location>
        <begin position="57"/>
        <end position="434"/>
    </location>
</feature>
<dbReference type="Pfam" id="PF01431">
    <property type="entry name" value="Peptidase_M13"/>
    <property type="match status" value="1"/>
</dbReference>
<feature type="domain" description="Peptidase M13 C-terminal" evidence="9">
    <location>
        <begin position="486"/>
        <end position="687"/>
    </location>
</feature>
<feature type="chain" id="PRO_5045645234" evidence="8">
    <location>
        <begin position="22"/>
        <end position="690"/>
    </location>
</feature>
<keyword evidence="7" id="KW-0482">Metalloprotease</keyword>
<evidence type="ECO:0000256" key="1">
    <source>
        <dbReference type="ARBA" id="ARBA00001947"/>
    </source>
</evidence>
<dbReference type="EC" id="3.4.24.-" evidence="11"/>
<evidence type="ECO:0000256" key="6">
    <source>
        <dbReference type="ARBA" id="ARBA00022833"/>
    </source>
</evidence>
<dbReference type="PANTHER" id="PTHR11733">
    <property type="entry name" value="ZINC METALLOPROTEASE FAMILY M13 NEPRILYSIN-RELATED"/>
    <property type="match status" value="1"/>
</dbReference>
<evidence type="ECO:0000313" key="11">
    <source>
        <dbReference type="EMBL" id="MDO1444772.1"/>
    </source>
</evidence>
<protein>
    <submittedName>
        <fullName evidence="11">M13-type metalloendopeptidase</fullName>
        <ecNumber evidence="11">3.4.24.-</ecNumber>
    </submittedName>
</protein>
<comment type="caution">
    <text evidence="11">The sequence shown here is derived from an EMBL/GenBank/DDBJ whole genome shotgun (WGS) entry which is preliminary data.</text>
</comment>
<keyword evidence="5 11" id="KW-0378">Hydrolase</keyword>
<evidence type="ECO:0000259" key="10">
    <source>
        <dbReference type="Pfam" id="PF05649"/>
    </source>
</evidence>
<comment type="similarity">
    <text evidence="2">Belongs to the peptidase M13 family.</text>
</comment>
<dbReference type="SUPFAM" id="SSF55486">
    <property type="entry name" value="Metalloproteases ('zincins'), catalytic domain"/>
    <property type="match status" value="1"/>
</dbReference>
<evidence type="ECO:0000256" key="4">
    <source>
        <dbReference type="ARBA" id="ARBA00022723"/>
    </source>
</evidence>
<keyword evidence="3" id="KW-0645">Protease</keyword>
<dbReference type="InterPro" id="IPR042089">
    <property type="entry name" value="Peptidase_M13_dom_2"/>
</dbReference>
<keyword evidence="6" id="KW-0862">Zinc</keyword>
<feature type="signal peptide" evidence="8">
    <location>
        <begin position="1"/>
        <end position="21"/>
    </location>
</feature>
<dbReference type="PRINTS" id="PR00786">
    <property type="entry name" value="NEPRILYSIN"/>
</dbReference>